<dbReference type="Proteomes" id="UP001595696">
    <property type="component" value="Unassembled WGS sequence"/>
</dbReference>
<proteinExistence type="inferred from homology"/>
<feature type="domain" description="Fe2OG dioxygenase" evidence="3">
    <location>
        <begin position="110"/>
        <end position="208"/>
    </location>
</feature>
<evidence type="ECO:0000256" key="2">
    <source>
        <dbReference type="SAM" id="MobiDB-lite"/>
    </source>
</evidence>
<name>A0ABV8DZ53_9NOCA</name>
<gene>
    <name evidence="4" type="ORF">ACFO0B_24340</name>
</gene>
<dbReference type="GO" id="GO:0016491">
    <property type="term" value="F:oxidoreductase activity"/>
    <property type="evidence" value="ECO:0007669"/>
    <property type="project" value="UniProtKB-KW"/>
</dbReference>
<evidence type="ECO:0000256" key="1">
    <source>
        <dbReference type="RuleBase" id="RU003682"/>
    </source>
</evidence>
<dbReference type="InterPro" id="IPR044862">
    <property type="entry name" value="Pro_4_hyd_alph_FE2OG_OXY"/>
</dbReference>
<keyword evidence="1" id="KW-0479">Metal-binding</keyword>
<accession>A0ABV8DZ53</accession>
<reference evidence="5" key="1">
    <citation type="journal article" date="2019" name="Int. J. Syst. Evol. Microbiol.">
        <title>The Global Catalogue of Microorganisms (GCM) 10K type strain sequencing project: providing services to taxonomists for standard genome sequencing and annotation.</title>
        <authorList>
            <consortium name="The Broad Institute Genomics Platform"/>
            <consortium name="The Broad Institute Genome Sequencing Center for Infectious Disease"/>
            <person name="Wu L."/>
            <person name="Ma J."/>
        </authorList>
    </citation>
    <scope>NUCLEOTIDE SEQUENCE [LARGE SCALE GENOMIC DNA]</scope>
    <source>
        <strain evidence="5">CGMCC 4.7330</strain>
    </source>
</reference>
<dbReference type="PANTHER" id="PTHR33099">
    <property type="entry name" value="FE2OG DIOXYGENASE DOMAIN-CONTAINING PROTEIN"/>
    <property type="match status" value="1"/>
</dbReference>
<feature type="compositionally biased region" description="Basic and acidic residues" evidence="2">
    <location>
        <begin position="347"/>
        <end position="358"/>
    </location>
</feature>
<protein>
    <submittedName>
        <fullName evidence="4">2OG-Fe(II) oxygenase</fullName>
        <ecNumber evidence="4">1.14.11.-</ecNumber>
    </submittedName>
</protein>
<organism evidence="4 5">
    <name type="scientific">Nocardia jiangsuensis</name>
    <dbReference type="NCBI Taxonomy" id="1691563"/>
    <lineage>
        <taxon>Bacteria</taxon>
        <taxon>Bacillati</taxon>
        <taxon>Actinomycetota</taxon>
        <taxon>Actinomycetes</taxon>
        <taxon>Mycobacteriales</taxon>
        <taxon>Nocardiaceae</taxon>
        <taxon>Nocardia</taxon>
    </lineage>
</organism>
<evidence type="ECO:0000259" key="3">
    <source>
        <dbReference type="PROSITE" id="PS51471"/>
    </source>
</evidence>
<keyword evidence="1 4" id="KW-0560">Oxidoreductase</keyword>
<dbReference type="PROSITE" id="PS51471">
    <property type="entry name" value="FE2OG_OXY"/>
    <property type="match status" value="1"/>
</dbReference>
<dbReference type="InterPro" id="IPR005123">
    <property type="entry name" value="Oxoglu/Fe-dep_dioxygenase_dom"/>
</dbReference>
<comment type="caution">
    <text evidence="4">The sequence shown here is derived from an EMBL/GenBank/DDBJ whole genome shotgun (WGS) entry which is preliminary data.</text>
</comment>
<feature type="region of interest" description="Disordered" evidence="2">
    <location>
        <begin position="336"/>
        <end position="365"/>
    </location>
</feature>
<dbReference type="Pfam" id="PF13640">
    <property type="entry name" value="2OG-FeII_Oxy_3"/>
    <property type="match status" value="1"/>
</dbReference>
<dbReference type="EC" id="1.14.11.-" evidence="4"/>
<evidence type="ECO:0000313" key="5">
    <source>
        <dbReference type="Proteomes" id="UP001595696"/>
    </source>
</evidence>
<evidence type="ECO:0000313" key="4">
    <source>
        <dbReference type="EMBL" id="MFC3965129.1"/>
    </source>
</evidence>
<dbReference type="EMBL" id="JBHSAX010000019">
    <property type="protein sequence ID" value="MFC3965129.1"/>
    <property type="molecule type" value="Genomic_DNA"/>
</dbReference>
<sequence>MTLPDIVESLRSTVASGSFATHGTLPTTIAVEVDGVGPLAFPVPPEQARQLRALAAPAQFGRGEQTLLDPAVRDTWKVPLDRVRVDGGGFAAVLDTVRAELGLPAGCALRAEPHSLLVYEPGQFFRRHRDSEKADGMIGTLVLTLPTECTGGELVIEHGDRRLHTESAADAVGYVAFYADCEHEVLPVTEGYRIALTYNLIATGDTRPADPPPAPQLTAALRAYFGTPVPLPHWRRGDGPEHRAPQRLVYLLDHQYSQRGLGWDRLKGTDAASAAALRTAAGTAGLAVELALTEVVHHHRTDAFIDELGMMGRRRRWELADGEWALVDDEWESIEGDEDEEDMFGEPSDRSASDHPDANRPGAEEPEVVFTTLTWRLDAGGTGLAVSEQVHDDEIRCATPTQALQPHAYQAEGYTGNEGDTIERWYRRAAVVVRAG</sequence>
<comment type="similarity">
    <text evidence="1">Belongs to the iron/ascorbate-dependent oxidoreductase family.</text>
</comment>
<dbReference type="PANTHER" id="PTHR33099:SF7">
    <property type="entry name" value="MYND-TYPE DOMAIN-CONTAINING PROTEIN"/>
    <property type="match status" value="1"/>
</dbReference>
<keyword evidence="5" id="KW-1185">Reference proteome</keyword>
<dbReference type="RefSeq" id="WP_378614881.1">
    <property type="nucleotide sequence ID" value="NZ_JBHSAX010000019.1"/>
</dbReference>
<keyword evidence="1" id="KW-0408">Iron</keyword>
<dbReference type="Gene3D" id="2.60.120.620">
    <property type="entry name" value="q2cbj1_9rhob like domain"/>
    <property type="match status" value="1"/>
</dbReference>